<organism evidence="1 2">
    <name type="scientific">Choristoneura fumiferana</name>
    <name type="common">Spruce budworm moth</name>
    <name type="synonym">Archips fumiferana</name>
    <dbReference type="NCBI Taxonomy" id="7141"/>
    <lineage>
        <taxon>Eukaryota</taxon>
        <taxon>Metazoa</taxon>
        <taxon>Ecdysozoa</taxon>
        <taxon>Arthropoda</taxon>
        <taxon>Hexapoda</taxon>
        <taxon>Insecta</taxon>
        <taxon>Pterygota</taxon>
        <taxon>Neoptera</taxon>
        <taxon>Endopterygota</taxon>
        <taxon>Lepidoptera</taxon>
        <taxon>Glossata</taxon>
        <taxon>Ditrysia</taxon>
        <taxon>Tortricoidea</taxon>
        <taxon>Tortricidae</taxon>
        <taxon>Tortricinae</taxon>
        <taxon>Choristoneura</taxon>
    </lineage>
</organism>
<accession>A0ACC0JL80</accession>
<keyword evidence="2" id="KW-1185">Reference proteome</keyword>
<evidence type="ECO:0000313" key="1">
    <source>
        <dbReference type="EMBL" id="KAI8424916.1"/>
    </source>
</evidence>
<protein>
    <submittedName>
        <fullName evidence="1">Uncharacterized protein</fullName>
    </submittedName>
</protein>
<gene>
    <name evidence="1" type="ORF">MSG28_006834</name>
</gene>
<sequence>MDNNTLPAVIKFATNETLVKQVANFFNVSVANVTNQSEVAQENLFDLYEAYRTREKEQLVMYKTVAYVVGTLIILSNLTVVISSGLILRRGQQPKSTYLLLGNVSLADTIIGFSIIFGALIDNSMNSNPLCIFQIVKTVDRIREIKESYNYNIAFVNKSFEATEAEDSSSSKVEEIQTTITIAVSKETLSDQAGNSFEMHDLSKTDEKKQGIGESLAT</sequence>
<comment type="caution">
    <text evidence="1">The sequence shown here is derived from an EMBL/GenBank/DDBJ whole genome shotgun (WGS) entry which is preliminary data.</text>
</comment>
<proteinExistence type="predicted"/>
<dbReference type="EMBL" id="CM046111">
    <property type="protein sequence ID" value="KAI8424916.1"/>
    <property type="molecule type" value="Genomic_DNA"/>
</dbReference>
<name>A0ACC0JL80_CHOFU</name>
<dbReference type="Proteomes" id="UP001064048">
    <property type="component" value="Chromosome 11"/>
</dbReference>
<reference evidence="1 2" key="1">
    <citation type="journal article" date="2022" name="Genome Biol. Evol.">
        <title>The Spruce Budworm Genome: Reconstructing the Evolutionary History of Antifreeze Proteins.</title>
        <authorList>
            <person name="Beliveau C."/>
            <person name="Gagne P."/>
            <person name="Picq S."/>
            <person name="Vernygora O."/>
            <person name="Keeling C.I."/>
            <person name="Pinkney K."/>
            <person name="Doucet D."/>
            <person name="Wen F."/>
            <person name="Johnston J.S."/>
            <person name="Maaroufi H."/>
            <person name="Boyle B."/>
            <person name="Laroche J."/>
            <person name="Dewar K."/>
            <person name="Juretic N."/>
            <person name="Blackburn G."/>
            <person name="Nisole A."/>
            <person name="Brunet B."/>
            <person name="Brandao M."/>
            <person name="Lumley L."/>
            <person name="Duan J."/>
            <person name="Quan G."/>
            <person name="Lucarotti C.J."/>
            <person name="Roe A.D."/>
            <person name="Sperling F.A.H."/>
            <person name="Levesque R.C."/>
            <person name="Cusson M."/>
        </authorList>
    </citation>
    <scope>NUCLEOTIDE SEQUENCE [LARGE SCALE GENOMIC DNA]</scope>
    <source>
        <strain evidence="1">Glfc:IPQL:Cfum</strain>
    </source>
</reference>
<evidence type="ECO:0000313" key="2">
    <source>
        <dbReference type="Proteomes" id="UP001064048"/>
    </source>
</evidence>